<dbReference type="AlphaFoldDB" id="A0A4R3JM15"/>
<comment type="caution">
    <text evidence="2">The sequence shown here is derived from an EMBL/GenBank/DDBJ whole genome shotgun (WGS) entry which is preliminary data.</text>
</comment>
<evidence type="ECO:0000313" key="3">
    <source>
        <dbReference type="Proteomes" id="UP000295696"/>
    </source>
</evidence>
<keyword evidence="3" id="KW-1185">Reference proteome</keyword>
<evidence type="ECO:0008006" key="4">
    <source>
        <dbReference type="Google" id="ProtNLM"/>
    </source>
</evidence>
<dbReference type="EMBL" id="SLZU01000001">
    <property type="protein sequence ID" value="TCS67418.1"/>
    <property type="molecule type" value="Genomic_DNA"/>
</dbReference>
<reference evidence="2 3" key="1">
    <citation type="submission" date="2019-03" db="EMBL/GenBank/DDBJ databases">
        <title>Genomic Encyclopedia of Type Strains, Phase IV (KMG-IV): sequencing the most valuable type-strain genomes for metagenomic binning, comparative biology and taxonomic classification.</title>
        <authorList>
            <person name="Goeker M."/>
        </authorList>
    </citation>
    <scope>NUCLEOTIDE SEQUENCE [LARGE SCALE GENOMIC DNA]</scope>
    <source>
        <strain evidence="2 3">DSM 104836</strain>
    </source>
</reference>
<evidence type="ECO:0000313" key="2">
    <source>
        <dbReference type="EMBL" id="TCS67418.1"/>
    </source>
</evidence>
<accession>A0A4R3JM15</accession>
<dbReference type="Proteomes" id="UP000295696">
    <property type="component" value="Unassembled WGS sequence"/>
</dbReference>
<sequence>MTRQIVQEWLNRTSACFVANDFATYKEHMAFPVSITTDGGGNWTITDEAMLQNGFDAWVRMMHEQRVTHLVRTVRNYEVIEGGDLWALYTAELLSNAVRVVPAYDSYLRLRNAEGGWKCDLVLSGLANPTWPVIVPRVKTAKSPPGGAWPDPARPSADSRYAPSSPGSGDSDRDRS</sequence>
<name>A0A4R3JM15_9RHOB</name>
<proteinExistence type="predicted"/>
<dbReference type="OrthoDB" id="7651124at2"/>
<organism evidence="2 3">
    <name type="scientific">Primorskyibacter sedentarius</name>
    <dbReference type="NCBI Taxonomy" id="745311"/>
    <lineage>
        <taxon>Bacteria</taxon>
        <taxon>Pseudomonadati</taxon>
        <taxon>Pseudomonadota</taxon>
        <taxon>Alphaproteobacteria</taxon>
        <taxon>Rhodobacterales</taxon>
        <taxon>Roseobacteraceae</taxon>
        <taxon>Primorskyibacter</taxon>
    </lineage>
</organism>
<dbReference type="RefSeq" id="WP_132241480.1">
    <property type="nucleotide sequence ID" value="NZ_SLZU01000001.1"/>
</dbReference>
<gene>
    <name evidence="2" type="ORF">EDD52_101519</name>
</gene>
<evidence type="ECO:0000256" key="1">
    <source>
        <dbReference type="SAM" id="MobiDB-lite"/>
    </source>
</evidence>
<protein>
    <recommendedName>
        <fullName evidence="4">SnoaL-like protein</fullName>
    </recommendedName>
</protein>
<feature type="region of interest" description="Disordered" evidence="1">
    <location>
        <begin position="139"/>
        <end position="176"/>
    </location>
</feature>